<evidence type="ECO:0000313" key="3">
    <source>
        <dbReference type="Proteomes" id="UP001174839"/>
    </source>
</evidence>
<dbReference type="SMART" id="SM00507">
    <property type="entry name" value="HNHc"/>
    <property type="match status" value="1"/>
</dbReference>
<dbReference type="Gene3D" id="1.10.30.50">
    <property type="match status" value="1"/>
</dbReference>
<dbReference type="GO" id="GO:0004519">
    <property type="term" value="F:endonuclease activity"/>
    <property type="evidence" value="ECO:0007669"/>
    <property type="project" value="UniProtKB-KW"/>
</dbReference>
<accession>A0ABT7WBC7</accession>
<proteinExistence type="predicted"/>
<keyword evidence="3" id="KW-1185">Reference proteome</keyword>
<dbReference type="Proteomes" id="UP001174839">
    <property type="component" value="Unassembled WGS sequence"/>
</dbReference>
<evidence type="ECO:0000259" key="1">
    <source>
        <dbReference type="SMART" id="SM00507"/>
    </source>
</evidence>
<feature type="domain" description="HNH nuclease" evidence="1">
    <location>
        <begin position="197"/>
        <end position="249"/>
    </location>
</feature>
<dbReference type="InterPro" id="IPR003615">
    <property type="entry name" value="HNH_nuc"/>
</dbReference>
<organism evidence="2 3">
    <name type="scientific">Robiginitalea aurantiaca</name>
    <dbReference type="NCBI Taxonomy" id="3056915"/>
    <lineage>
        <taxon>Bacteria</taxon>
        <taxon>Pseudomonadati</taxon>
        <taxon>Bacteroidota</taxon>
        <taxon>Flavobacteriia</taxon>
        <taxon>Flavobacteriales</taxon>
        <taxon>Flavobacteriaceae</taxon>
        <taxon>Robiginitalea</taxon>
    </lineage>
</organism>
<protein>
    <submittedName>
        <fullName evidence="2">HNH endonuclease domain-containing protein</fullName>
    </submittedName>
</protein>
<dbReference type="RefSeq" id="WP_289723580.1">
    <property type="nucleotide sequence ID" value="NZ_JAUDUY010000001.1"/>
</dbReference>
<reference evidence="2" key="1">
    <citation type="submission" date="2023-06" db="EMBL/GenBank/DDBJ databases">
        <title>Robiginitalea aurantiacus sp. nov. and Algoriphagus sediminis sp. nov., isolated from coastal sediment.</title>
        <authorList>
            <person name="Zhou Z.Y."/>
            <person name="An J."/>
            <person name="Jia Y.W."/>
            <person name="Du Z.J."/>
        </authorList>
    </citation>
    <scope>NUCLEOTIDE SEQUENCE</scope>
    <source>
        <strain evidence="2">M39</strain>
    </source>
</reference>
<dbReference type="EMBL" id="JAUDUY010000001">
    <property type="protein sequence ID" value="MDM9630221.1"/>
    <property type="molecule type" value="Genomic_DNA"/>
</dbReference>
<comment type="caution">
    <text evidence="2">The sequence shown here is derived from an EMBL/GenBank/DDBJ whole genome shotgun (WGS) entry which is preliminary data.</text>
</comment>
<sequence length="337" mass="39583">MTRSGLTSLDVWKAIILYGLNNATYKMGLAQTLLQLTSQDKTEVSWIELSQTFFENYLERINNSNLPQQANPSRRTVMERIVNSYNLGEINRYQAIERVGQEAFNDVIPRFHNIWRHANLLNEKFYHFDFGKKLYLRDEIHLINEREQKVLMDEVETRWSLLEGAFKLSHENWDLANDIREIYLSQGSSKRINLTDNIPFLSAYQGNCCFYCGEEIKDSDIHVDHVLPRQFIQHDEVWNLVLSHSLCNLNKDDALVGPHYVAKLIMRNENIMGSNHPWKYKISGALGSNKKARNKSLKNHYENAKIVLNHRYWESSPSYNRENDLFFKRLITNLNNP</sequence>
<keyword evidence="2" id="KW-0378">Hydrolase</keyword>
<dbReference type="CDD" id="cd00085">
    <property type="entry name" value="HNHc"/>
    <property type="match status" value="1"/>
</dbReference>
<evidence type="ECO:0000313" key="2">
    <source>
        <dbReference type="EMBL" id="MDM9630221.1"/>
    </source>
</evidence>
<gene>
    <name evidence="2" type="ORF">QU605_01985</name>
</gene>
<keyword evidence="2" id="KW-0540">Nuclease</keyword>
<keyword evidence="2" id="KW-0255">Endonuclease</keyword>
<name>A0ABT7WBC7_9FLAO</name>
<dbReference type="Pfam" id="PF13395">
    <property type="entry name" value="HNH_4"/>
    <property type="match status" value="1"/>
</dbReference>